<dbReference type="Proteomes" id="UP001239994">
    <property type="component" value="Unassembled WGS sequence"/>
</dbReference>
<feature type="compositionally biased region" description="Polar residues" evidence="1">
    <location>
        <begin position="94"/>
        <end position="103"/>
    </location>
</feature>
<protein>
    <submittedName>
        <fullName evidence="2">Uncharacterized protein</fullName>
    </submittedName>
</protein>
<evidence type="ECO:0000313" key="3">
    <source>
        <dbReference type="Proteomes" id="UP001239994"/>
    </source>
</evidence>
<feature type="region of interest" description="Disordered" evidence="1">
    <location>
        <begin position="75"/>
        <end position="105"/>
    </location>
</feature>
<evidence type="ECO:0000313" key="2">
    <source>
        <dbReference type="EMBL" id="KAK1788359.1"/>
    </source>
</evidence>
<feature type="region of interest" description="Disordered" evidence="1">
    <location>
        <begin position="21"/>
        <end position="61"/>
    </location>
</feature>
<keyword evidence="3" id="KW-1185">Reference proteome</keyword>
<dbReference type="AlphaFoldDB" id="A0AAD9DPV4"/>
<comment type="caution">
    <text evidence="2">The sequence shown here is derived from an EMBL/GenBank/DDBJ whole genome shotgun (WGS) entry which is preliminary data.</text>
</comment>
<accession>A0AAD9DPV4</accession>
<evidence type="ECO:0000256" key="1">
    <source>
        <dbReference type="SAM" id="MobiDB-lite"/>
    </source>
</evidence>
<feature type="non-terminal residue" evidence="2">
    <location>
        <position position="180"/>
    </location>
</feature>
<proteinExistence type="predicted"/>
<reference evidence="2" key="1">
    <citation type="submission" date="2023-03" db="EMBL/GenBank/DDBJ databases">
        <title>Electrophorus voltai genome.</title>
        <authorList>
            <person name="Bian C."/>
        </authorList>
    </citation>
    <scope>NUCLEOTIDE SEQUENCE</scope>
    <source>
        <strain evidence="2">CB-2022</strain>
        <tissue evidence="2">Muscle</tissue>
    </source>
</reference>
<feature type="non-terminal residue" evidence="2">
    <location>
        <position position="1"/>
    </location>
</feature>
<feature type="compositionally biased region" description="Basic and acidic residues" evidence="1">
    <location>
        <begin position="165"/>
        <end position="180"/>
    </location>
</feature>
<feature type="region of interest" description="Disordered" evidence="1">
    <location>
        <begin position="143"/>
        <end position="180"/>
    </location>
</feature>
<sequence>ACWGMEAQLQALCRHHGALRQAGSSGRPAQPQFRPWCGPQLARGRAERGPREQGPVPHLPGPFITRLLLTVTDGSGPQLAPHQRQNHTAREPTDSWSAMSSGEETAAINNPRHMIRAPHGRRRGRYFDGGLEGRCHAGWSRVYGRVGPLAPETNPGTASRGRHRRGEERRGEERRGKKNK</sequence>
<dbReference type="EMBL" id="JAROKS010000023">
    <property type="protein sequence ID" value="KAK1788359.1"/>
    <property type="molecule type" value="Genomic_DNA"/>
</dbReference>
<name>A0AAD9DPV4_9TELE</name>
<organism evidence="2 3">
    <name type="scientific">Electrophorus voltai</name>
    <dbReference type="NCBI Taxonomy" id="2609070"/>
    <lineage>
        <taxon>Eukaryota</taxon>
        <taxon>Metazoa</taxon>
        <taxon>Chordata</taxon>
        <taxon>Craniata</taxon>
        <taxon>Vertebrata</taxon>
        <taxon>Euteleostomi</taxon>
        <taxon>Actinopterygii</taxon>
        <taxon>Neopterygii</taxon>
        <taxon>Teleostei</taxon>
        <taxon>Ostariophysi</taxon>
        <taxon>Gymnotiformes</taxon>
        <taxon>Gymnotoidei</taxon>
        <taxon>Gymnotidae</taxon>
        <taxon>Electrophorus</taxon>
    </lineage>
</organism>
<gene>
    <name evidence="2" type="ORF">P4O66_016810</name>
</gene>